<evidence type="ECO:0000313" key="4">
    <source>
        <dbReference type="Proteomes" id="UP001642260"/>
    </source>
</evidence>
<name>A0ABC8JZ50_ERUVS</name>
<feature type="transmembrane region" description="Helical" evidence="2">
    <location>
        <begin position="52"/>
        <end position="69"/>
    </location>
</feature>
<feature type="compositionally biased region" description="Pro residues" evidence="1">
    <location>
        <begin position="149"/>
        <end position="158"/>
    </location>
</feature>
<dbReference type="Proteomes" id="UP001642260">
    <property type="component" value="Unassembled WGS sequence"/>
</dbReference>
<protein>
    <submittedName>
        <fullName evidence="3">Uncharacterized protein</fullName>
    </submittedName>
</protein>
<evidence type="ECO:0000313" key="3">
    <source>
        <dbReference type="EMBL" id="CAH8347362.1"/>
    </source>
</evidence>
<keyword evidence="4" id="KW-1185">Reference proteome</keyword>
<gene>
    <name evidence="3" type="ORF">ERUC_LOCUS17125</name>
</gene>
<dbReference type="EMBL" id="CAKOAT010156267">
    <property type="protein sequence ID" value="CAH8347362.1"/>
    <property type="molecule type" value="Genomic_DNA"/>
</dbReference>
<evidence type="ECO:0000256" key="1">
    <source>
        <dbReference type="SAM" id="MobiDB-lite"/>
    </source>
</evidence>
<reference evidence="3 4" key="1">
    <citation type="submission" date="2022-03" db="EMBL/GenBank/DDBJ databases">
        <authorList>
            <person name="Macdonald S."/>
            <person name="Ahmed S."/>
            <person name="Newling K."/>
        </authorList>
    </citation>
    <scope>NUCLEOTIDE SEQUENCE [LARGE SCALE GENOMIC DNA]</scope>
</reference>
<proteinExistence type="predicted"/>
<feature type="region of interest" description="Disordered" evidence="1">
    <location>
        <begin position="140"/>
        <end position="160"/>
    </location>
</feature>
<comment type="caution">
    <text evidence="3">The sequence shown here is derived from an EMBL/GenBank/DDBJ whole genome shotgun (WGS) entry which is preliminary data.</text>
</comment>
<evidence type="ECO:0000256" key="2">
    <source>
        <dbReference type="SAM" id="Phobius"/>
    </source>
</evidence>
<keyword evidence="2" id="KW-0812">Transmembrane</keyword>
<feature type="transmembrane region" description="Helical" evidence="2">
    <location>
        <begin position="12"/>
        <end position="32"/>
    </location>
</feature>
<organism evidence="3 4">
    <name type="scientific">Eruca vesicaria subsp. sativa</name>
    <name type="common">Garden rocket</name>
    <name type="synonym">Eruca sativa</name>
    <dbReference type="NCBI Taxonomy" id="29727"/>
    <lineage>
        <taxon>Eukaryota</taxon>
        <taxon>Viridiplantae</taxon>
        <taxon>Streptophyta</taxon>
        <taxon>Embryophyta</taxon>
        <taxon>Tracheophyta</taxon>
        <taxon>Spermatophyta</taxon>
        <taxon>Magnoliopsida</taxon>
        <taxon>eudicotyledons</taxon>
        <taxon>Gunneridae</taxon>
        <taxon>Pentapetalae</taxon>
        <taxon>rosids</taxon>
        <taxon>malvids</taxon>
        <taxon>Brassicales</taxon>
        <taxon>Brassicaceae</taxon>
        <taxon>Brassiceae</taxon>
        <taxon>Eruca</taxon>
    </lineage>
</organism>
<accession>A0ABC8JZ50</accession>
<sequence>MGEGVCFGRYIVFYAILLYYVAFCSVSTIHFLIPFTLRLMHIGWLIFIDKRWNVLAVLLCLAAFVRYTFFKSNKAYSAEFEDDLVDLPFQSSFMTFELPSHPPLSPPSSLLSPPSSPPSYFTSSARSSCSPSWSSLQSSPRSSFSSPMSSPPPPPPPVKIRKRDYVRMASNASLSSEDSGDSDIDIKAEMFIAHFKTRLMFENERLHECASKPCDPITSNY</sequence>
<keyword evidence="2" id="KW-0472">Membrane</keyword>
<dbReference type="AlphaFoldDB" id="A0ABC8JZ50"/>
<keyword evidence="2" id="KW-1133">Transmembrane helix</keyword>